<dbReference type="GO" id="GO:0003677">
    <property type="term" value="F:DNA binding"/>
    <property type="evidence" value="ECO:0007669"/>
    <property type="project" value="UniProtKB-KW"/>
</dbReference>
<sequence length="309" mass="35314">MNMQHLKYVLEVNKTRSINRAAKNLYMGQPNLSAAIKDLEEEIGISIFYRTKKGVQPTREGEKFLTQAAKIISQVIELESFYKTSSKSLVFLSIAAHRATYITIAISKFINNLENKKDMNITFNETNSLNVINEVANGNAEIGIIRYQNIHESYFLSLLESKNIVFEPLWEFEMLITFSENHPLASLEKIPFEMLSDYIEIVSGDTKIPTVKDFETPASSKCIYVYDRGSHINLLVNVKGAFMWVPMLPEHILKINHLVQKTCTIPSMITRDILIHSSERIKSSYAQEFILSLHDIIQNISASNNEFLL</sequence>
<dbReference type="SUPFAM" id="SSF46785">
    <property type="entry name" value="Winged helix' DNA-binding domain"/>
    <property type="match status" value="1"/>
</dbReference>
<dbReference type="PANTHER" id="PTHR30346">
    <property type="entry name" value="TRANSCRIPTIONAL DUAL REGULATOR HCAR-RELATED"/>
    <property type="match status" value="1"/>
</dbReference>
<evidence type="ECO:0000256" key="2">
    <source>
        <dbReference type="ARBA" id="ARBA00023015"/>
    </source>
</evidence>
<dbReference type="PANTHER" id="PTHR30346:SF0">
    <property type="entry name" value="HCA OPERON TRANSCRIPTIONAL ACTIVATOR HCAR"/>
    <property type="match status" value="1"/>
</dbReference>
<proteinExistence type="inferred from homology"/>
<comment type="similarity">
    <text evidence="1">Belongs to the LysR transcriptional regulatory family.</text>
</comment>
<dbReference type="GeneID" id="78454075"/>
<accession>A0AAX1TNI2</accession>
<dbReference type="KEGG" id="ful:C4N20_04585"/>
<evidence type="ECO:0000256" key="4">
    <source>
        <dbReference type="ARBA" id="ARBA00023163"/>
    </source>
</evidence>
<dbReference type="RefSeq" id="WP_005980418.1">
    <property type="nucleotide sequence ID" value="NZ_BAABXY010000001.1"/>
</dbReference>
<dbReference type="PRINTS" id="PR00039">
    <property type="entry name" value="HTHLYSR"/>
</dbReference>
<keyword evidence="2" id="KW-0805">Transcription regulation</keyword>
<evidence type="ECO:0000256" key="1">
    <source>
        <dbReference type="ARBA" id="ARBA00009437"/>
    </source>
</evidence>
<evidence type="ECO:0000313" key="6">
    <source>
        <dbReference type="EMBL" id="SQJ13104.1"/>
    </source>
</evidence>
<dbReference type="Gene3D" id="3.40.190.290">
    <property type="match status" value="1"/>
</dbReference>
<dbReference type="PROSITE" id="PS50931">
    <property type="entry name" value="HTH_LYSR"/>
    <property type="match status" value="1"/>
</dbReference>
<dbReference type="GO" id="GO:0003700">
    <property type="term" value="F:DNA-binding transcription factor activity"/>
    <property type="evidence" value="ECO:0007669"/>
    <property type="project" value="InterPro"/>
</dbReference>
<dbReference type="AlphaFoldDB" id="A0AAX1TNI2"/>
<reference evidence="6 7" key="1">
    <citation type="submission" date="2018-06" db="EMBL/GenBank/DDBJ databases">
        <authorList>
            <consortium name="Pathogen Informatics"/>
            <person name="Doyle S."/>
        </authorList>
    </citation>
    <scope>NUCLEOTIDE SEQUENCE [LARGE SCALE GENOMIC DNA]</scope>
    <source>
        <strain evidence="6 7">NCTC12112</strain>
    </source>
</reference>
<dbReference type="InterPro" id="IPR000847">
    <property type="entry name" value="LysR_HTH_N"/>
</dbReference>
<dbReference type="InterPro" id="IPR036388">
    <property type="entry name" value="WH-like_DNA-bd_sf"/>
</dbReference>
<dbReference type="Pfam" id="PF00126">
    <property type="entry name" value="HTH_1"/>
    <property type="match status" value="1"/>
</dbReference>
<dbReference type="FunFam" id="1.10.10.10:FF:000001">
    <property type="entry name" value="LysR family transcriptional regulator"/>
    <property type="match status" value="1"/>
</dbReference>
<evidence type="ECO:0000259" key="5">
    <source>
        <dbReference type="PROSITE" id="PS50931"/>
    </source>
</evidence>
<dbReference type="Proteomes" id="UP000249008">
    <property type="component" value="Chromosome 1"/>
</dbReference>
<feature type="domain" description="HTH lysR-type" evidence="5">
    <location>
        <begin position="1"/>
        <end position="58"/>
    </location>
</feature>
<organism evidence="6 7">
    <name type="scientific">Fusobacterium ulcerans</name>
    <dbReference type="NCBI Taxonomy" id="861"/>
    <lineage>
        <taxon>Bacteria</taxon>
        <taxon>Fusobacteriati</taxon>
        <taxon>Fusobacteriota</taxon>
        <taxon>Fusobacteriia</taxon>
        <taxon>Fusobacteriales</taxon>
        <taxon>Fusobacteriaceae</taxon>
        <taxon>Fusobacterium</taxon>
    </lineage>
</organism>
<dbReference type="GO" id="GO:0032993">
    <property type="term" value="C:protein-DNA complex"/>
    <property type="evidence" value="ECO:0007669"/>
    <property type="project" value="TreeGrafter"/>
</dbReference>
<protein>
    <submittedName>
        <fullName evidence="6">Cys regulon transcriptional activator</fullName>
    </submittedName>
</protein>
<dbReference type="SUPFAM" id="SSF53850">
    <property type="entry name" value="Periplasmic binding protein-like II"/>
    <property type="match status" value="1"/>
</dbReference>
<name>A0AAX1TNI2_9FUSO</name>
<evidence type="ECO:0000313" key="7">
    <source>
        <dbReference type="Proteomes" id="UP000249008"/>
    </source>
</evidence>
<keyword evidence="4" id="KW-0804">Transcription</keyword>
<dbReference type="EMBL" id="LS483487">
    <property type="protein sequence ID" value="SQJ13104.1"/>
    <property type="molecule type" value="Genomic_DNA"/>
</dbReference>
<dbReference type="InterPro" id="IPR036390">
    <property type="entry name" value="WH_DNA-bd_sf"/>
</dbReference>
<evidence type="ECO:0000256" key="3">
    <source>
        <dbReference type="ARBA" id="ARBA00023125"/>
    </source>
</evidence>
<dbReference type="Gene3D" id="1.10.10.10">
    <property type="entry name" value="Winged helix-like DNA-binding domain superfamily/Winged helix DNA-binding domain"/>
    <property type="match status" value="1"/>
</dbReference>
<gene>
    <name evidence="6" type="primary">cysB</name>
    <name evidence="6" type="ORF">NCTC12112_02804</name>
</gene>
<keyword evidence="3" id="KW-0238">DNA-binding</keyword>